<sequence length="50" mass="5621">MTDVTATTNRTMRHAMDSDEARARVRKRYRAEARFKAYGIGAIAFAAAFP</sequence>
<protein>
    <submittedName>
        <fullName evidence="2">DUF3333 domain-containing protein</fullName>
    </submittedName>
</protein>
<evidence type="ECO:0000313" key="2">
    <source>
        <dbReference type="EMBL" id="QZN98745.1"/>
    </source>
</evidence>
<dbReference type="InterPro" id="IPR024573">
    <property type="entry name" value="DUF3333"/>
</dbReference>
<dbReference type="KEGG" id="cmet:K6K41_17415"/>
<dbReference type="Pfam" id="PF11812">
    <property type="entry name" value="DUF3333"/>
    <property type="match status" value="1"/>
</dbReference>
<keyword evidence="3" id="KW-1185">Reference proteome</keyword>
<dbReference type="Proteomes" id="UP000825701">
    <property type="component" value="Chromosome"/>
</dbReference>
<reference evidence="2" key="1">
    <citation type="submission" date="2021-08" db="EMBL/GenBank/DDBJ databases">
        <authorList>
            <person name="Zhang H."/>
            <person name="Xu M."/>
            <person name="Yu Z."/>
            <person name="Yang L."/>
            <person name="Cai Y."/>
        </authorList>
    </citation>
    <scope>NUCLEOTIDE SEQUENCE</scope>
    <source>
        <strain evidence="2">CHL1</strain>
    </source>
</reference>
<organism evidence="2 3">
    <name type="scientific">Chenggangzhangella methanolivorans</name>
    <dbReference type="NCBI Taxonomy" id="1437009"/>
    <lineage>
        <taxon>Bacteria</taxon>
        <taxon>Pseudomonadati</taxon>
        <taxon>Pseudomonadota</taxon>
        <taxon>Alphaproteobacteria</taxon>
        <taxon>Hyphomicrobiales</taxon>
        <taxon>Methylopilaceae</taxon>
        <taxon>Chenggangzhangella</taxon>
    </lineage>
</organism>
<evidence type="ECO:0000313" key="3">
    <source>
        <dbReference type="Proteomes" id="UP000825701"/>
    </source>
</evidence>
<gene>
    <name evidence="2" type="ORF">K6K41_17415</name>
</gene>
<dbReference type="EMBL" id="CP081869">
    <property type="protein sequence ID" value="QZN98745.1"/>
    <property type="molecule type" value="Genomic_DNA"/>
</dbReference>
<evidence type="ECO:0000259" key="1">
    <source>
        <dbReference type="Pfam" id="PF11812"/>
    </source>
</evidence>
<feature type="domain" description="DUF3333" evidence="1">
    <location>
        <begin position="23"/>
        <end position="49"/>
    </location>
</feature>
<dbReference type="AlphaFoldDB" id="A0A9E6RCY7"/>
<accession>A0A9E6RCY7</accession>
<name>A0A9E6RCY7_9HYPH</name>
<proteinExistence type="predicted"/>